<dbReference type="Proteomes" id="UP001321473">
    <property type="component" value="Unassembled WGS sequence"/>
</dbReference>
<reference evidence="1 2" key="1">
    <citation type="journal article" date="2023" name="Arcadia Sci">
        <title>De novo assembly of a long-read Amblyomma americanum tick genome.</title>
        <authorList>
            <person name="Chou S."/>
            <person name="Poskanzer K.E."/>
            <person name="Rollins M."/>
            <person name="Thuy-Boun P.S."/>
        </authorList>
    </citation>
    <scope>NUCLEOTIDE SEQUENCE [LARGE SCALE GENOMIC DNA]</scope>
    <source>
        <strain evidence="1">F_SG_1</strain>
        <tissue evidence="1">Salivary glands</tissue>
    </source>
</reference>
<dbReference type="AlphaFoldDB" id="A0AAQ4ENH9"/>
<organism evidence="1 2">
    <name type="scientific">Amblyomma americanum</name>
    <name type="common">Lone star tick</name>
    <dbReference type="NCBI Taxonomy" id="6943"/>
    <lineage>
        <taxon>Eukaryota</taxon>
        <taxon>Metazoa</taxon>
        <taxon>Ecdysozoa</taxon>
        <taxon>Arthropoda</taxon>
        <taxon>Chelicerata</taxon>
        <taxon>Arachnida</taxon>
        <taxon>Acari</taxon>
        <taxon>Parasitiformes</taxon>
        <taxon>Ixodida</taxon>
        <taxon>Ixodoidea</taxon>
        <taxon>Ixodidae</taxon>
        <taxon>Amblyomminae</taxon>
        <taxon>Amblyomma</taxon>
    </lineage>
</organism>
<gene>
    <name evidence="1" type="ORF">V5799_030319</name>
</gene>
<proteinExistence type="predicted"/>
<evidence type="ECO:0000313" key="1">
    <source>
        <dbReference type="EMBL" id="KAK8776332.1"/>
    </source>
</evidence>
<name>A0AAQ4ENH9_AMBAM</name>
<accession>A0AAQ4ENH9</accession>
<protein>
    <recommendedName>
        <fullName evidence="3">HTH CENPB-type domain-containing protein</fullName>
    </recommendedName>
</protein>
<dbReference type="Gene3D" id="1.10.10.60">
    <property type="entry name" value="Homeodomain-like"/>
    <property type="match status" value="1"/>
</dbReference>
<comment type="caution">
    <text evidence="1">The sequence shown here is derived from an EMBL/GenBank/DDBJ whole genome shotgun (WGS) entry which is preliminary data.</text>
</comment>
<keyword evidence="2" id="KW-1185">Reference proteome</keyword>
<sequence>MVGKYLNSYTAGFAVEHGKRAAGRKFDVVEKCVRRWCNQKDALRDTSCKKRAYRGKPCKFPELEEELLCYVTEARNNGYTLTADMLRDFLWDERAPEHSTSSESEYSASKD</sequence>
<evidence type="ECO:0000313" key="2">
    <source>
        <dbReference type="Proteomes" id="UP001321473"/>
    </source>
</evidence>
<dbReference type="EMBL" id="JARKHS020013078">
    <property type="protein sequence ID" value="KAK8776332.1"/>
    <property type="molecule type" value="Genomic_DNA"/>
</dbReference>
<evidence type="ECO:0008006" key="3">
    <source>
        <dbReference type="Google" id="ProtNLM"/>
    </source>
</evidence>